<gene>
    <name evidence="2" type="ordered locus">Cyan7822_6917</name>
</gene>
<keyword evidence="1" id="KW-0812">Transmembrane</keyword>
<feature type="transmembrane region" description="Helical" evidence="1">
    <location>
        <begin position="6"/>
        <end position="29"/>
    </location>
</feature>
<organism evidence="2 3">
    <name type="scientific">Gloeothece verrucosa (strain PCC 7822)</name>
    <name type="common">Cyanothece sp. (strain PCC 7822)</name>
    <dbReference type="NCBI Taxonomy" id="497965"/>
    <lineage>
        <taxon>Bacteria</taxon>
        <taxon>Bacillati</taxon>
        <taxon>Cyanobacteriota</taxon>
        <taxon>Cyanophyceae</taxon>
        <taxon>Oscillatoriophycideae</taxon>
        <taxon>Chroococcales</taxon>
        <taxon>Aphanothecaceae</taxon>
        <taxon>Gloeothece</taxon>
        <taxon>Gloeothece verrucosa</taxon>
    </lineage>
</organism>
<dbReference type="RefSeq" id="WP_013325683.1">
    <property type="nucleotide sequence ID" value="NC_014502.1"/>
</dbReference>
<dbReference type="HOGENOM" id="CLU_3060721_0_0_3"/>
<geneLocation type="plasmid" evidence="2 3">
    <name>Cy782203</name>
</geneLocation>
<accession>E0UNM8</accession>
<dbReference type="Proteomes" id="UP000008206">
    <property type="component" value="Plasmid Cy782203"/>
</dbReference>
<evidence type="ECO:0000313" key="3">
    <source>
        <dbReference type="Proteomes" id="UP000008206"/>
    </source>
</evidence>
<reference evidence="3" key="1">
    <citation type="journal article" date="2011" name="MBio">
        <title>Novel metabolic attributes of the genus Cyanothece, comprising a group of unicellular nitrogen-fixing Cyanobacteria.</title>
        <authorList>
            <person name="Bandyopadhyay A."/>
            <person name="Elvitigala T."/>
            <person name="Welsh E."/>
            <person name="Stockel J."/>
            <person name="Liberton M."/>
            <person name="Min H."/>
            <person name="Sherman L.A."/>
            <person name="Pakrasi H.B."/>
        </authorList>
    </citation>
    <scope>NUCLEOTIDE SEQUENCE [LARGE SCALE GENOMIC DNA]</scope>
    <source>
        <strain evidence="3">PCC 7822</strain>
        <plasmid evidence="3">Cy782203</plasmid>
    </source>
</reference>
<keyword evidence="1" id="KW-1133">Transmembrane helix</keyword>
<dbReference type="AlphaFoldDB" id="E0UNM8"/>
<sequence precursor="true">MKAPALTLFVQSSLSLIGFMFLFSLLGAFMNPQQPSIKTSLSSSPTTVLAQHL</sequence>
<keyword evidence="2" id="KW-0614">Plasmid</keyword>
<keyword evidence="3" id="KW-1185">Reference proteome</keyword>
<keyword evidence="1" id="KW-0472">Membrane</keyword>
<evidence type="ECO:0000256" key="1">
    <source>
        <dbReference type="SAM" id="Phobius"/>
    </source>
</evidence>
<evidence type="ECO:0000313" key="2">
    <source>
        <dbReference type="EMBL" id="ADN18558.1"/>
    </source>
</evidence>
<dbReference type="EMBL" id="CP002201">
    <property type="protein sequence ID" value="ADN18558.1"/>
    <property type="molecule type" value="Genomic_DNA"/>
</dbReference>
<protein>
    <submittedName>
        <fullName evidence="2">Uncharacterized protein</fullName>
    </submittedName>
</protein>
<dbReference type="KEGG" id="cyj:Cyan7822_6917"/>
<name>E0UNM8_GLOV7</name>
<proteinExistence type="predicted"/>